<name>A0A873WVY7_9CAUD</name>
<proteinExistence type="predicted"/>
<evidence type="ECO:0000313" key="2">
    <source>
        <dbReference type="Proteomes" id="UP000663341"/>
    </source>
</evidence>
<organism evidence="1 2">
    <name type="scientific">Streptomyces phage Sitrop</name>
    <dbReference type="NCBI Taxonomy" id="2767587"/>
    <lineage>
        <taxon>Viruses</taxon>
        <taxon>Duplodnaviria</taxon>
        <taxon>Heunggongvirae</taxon>
        <taxon>Uroviricota</taxon>
        <taxon>Caudoviricetes</taxon>
        <taxon>Arquatrovirinae</taxon>
        <taxon>Camvirus</taxon>
        <taxon>Camvirus sitrop</taxon>
    </lineage>
</organism>
<gene>
    <name evidence="1" type="ORF">CPT_Sitrop_019</name>
</gene>
<sequence>MGASIYPPPVAPAPTPVTQTSGVTATANFTVNNCFLTKLNGVATVKVDFRVDVAMSAGSSAPYNLADTVIGTIPDGFRPRDTMTALYSTGYADGECDITSNGNITIRTTNTYSLSVGETVRVSCTYVL</sequence>
<evidence type="ECO:0000313" key="1">
    <source>
        <dbReference type="EMBL" id="QPB09934.1"/>
    </source>
</evidence>
<keyword evidence="2" id="KW-1185">Reference proteome</keyword>
<reference evidence="1" key="1">
    <citation type="submission" date="2020-07" db="EMBL/GenBank/DDBJ databases">
        <title>Complete genome sequence of Streptomyces phage Sitrop.</title>
        <authorList>
            <person name="Portillo V.H."/>
            <person name="Diaz H."/>
            <person name="Clark J.D."/>
            <person name="Hernandez I."/>
            <person name="Liu M."/>
            <person name="Burrowes B."/>
        </authorList>
    </citation>
    <scope>NUCLEOTIDE SEQUENCE</scope>
</reference>
<dbReference type="EMBL" id="MT701598">
    <property type="protein sequence ID" value="QPB09934.1"/>
    <property type="molecule type" value="Genomic_DNA"/>
</dbReference>
<protein>
    <submittedName>
        <fullName evidence="1">Uncharacterized protein</fullName>
    </submittedName>
</protein>
<dbReference type="Proteomes" id="UP000663341">
    <property type="component" value="Segment"/>
</dbReference>
<accession>A0A873WVY7</accession>